<reference evidence="1 2" key="1">
    <citation type="submission" date="2020-08" db="EMBL/GenBank/DDBJ databases">
        <title>Emergence and comparative genomics analysis of Citrobacter in Fennec fox imported from North Africa to China.</title>
        <authorList>
            <person name="Zheng B."/>
        </authorList>
    </citation>
    <scope>NUCLEOTIDE SEQUENCE [LARGE SCALE GENOMIC DNA]</scope>
    <source>
        <strain evidence="1 2">FF371</strain>
    </source>
</reference>
<dbReference type="Proteomes" id="UP000586346">
    <property type="component" value="Unassembled WGS sequence"/>
</dbReference>
<name>A0ABR6TRG5_CITBR</name>
<organism evidence="1 2">
    <name type="scientific">Citrobacter braakii</name>
    <dbReference type="NCBI Taxonomy" id="57706"/>
    <lineage>
        <taxon>Bacteria</taxon>
        <taxon>Pseudomonadati</taxon>
        <taxon>Pseudomonadota</taxon>
        <taxon>Gammaproteobacteria</taxon>
        <taxon>Enterobacterales</taxon>
        <taxon>Enterobacteriaceae</taxon>
        <taxon>Citrobacter</taxon>
        <taxon>Citrobacter freundii complex</taxon>
    </lineage>
</organism>
<evidence type="ECO:0000313" key="1">
    <source>
        <dbReference type="EMBL" id="MBC2646147.1"/>
    </source>
</evidence>
<dbReference type="EMBL" id="JACLAH010000001">
    <property type="protein sequence ID" value="MBC2646147.1"/>
    <property type="molecule type" value="Genomic_DNA"/>
</dbReference>
<keyword evidence="2" id="KW-1185">Reference proteome</keyword>
<evidence type="ECO:0000313" key="2">
    <source>
        <dbReference type="Proteomes" id="UP000586346"/>
    </source>
</evidence>
<dbReference type="RefSeq" id="WP_185654400.1">
    <property type="nucleotide sequence ID" value="NZ_CBDITX010000010.1"/>
</dbReference>
<accession>A0ABR6TRG5</accession>
<sequence length="130" mass="14441">MCDMPAVFGQEQRKARKQHKCCECGCNITPGENYAYSHGVWDGSGQSFKQCLDCSEVSNASAAFVEDPEDGPAFTGLREWFMGYSCREFKGEELVKSFAADLNVEENKIRKVLRMEPANVPANSTGSDIR</sequence>
<comment type="caution">
    <text evidence="1">The sequence shown here is derived from an EMBL/GenBank/DDBJ whole genome shotgun (WGS) entry which is preliminary data.</text>
</comment>
<gene>
    <name evidence="1" type="ORF">H6P72_05825</name>
</gene>
<proteinExistence type="predicted"/>
<protein>
    <submittedName>
        <fullName evidence="1">Uncharacterized protein</fullName>
    </submittedName>
</protein>